<feature type="domain" description="YdhG-like" evidence="1">
    <location>
        <begin position="19"/>
        <end position="108"/>
    </location>
</feature>
<comment type="caution">
    <text evidence="2">The sequence shown here is derived from an EMBL/GenBank/DDBJ whole genome shotgun (WGS) entry which is preliminary data.</text>
</comment>
<dbReference type="Gene3D" id="3.90.1150.200">
    <property type="match status" value="1"/>
</dbReference>
<dbReference type="InterPro" id="IPR014922">
    <property type="entry name" value="YdhG-like"/>
</dbReference>
<accession>A0A6N7EJE2</accession>
<name>A0A6N7EJE2_9MICO</name>
<dbReference type="OrthoDB" id="3236524at2"/>
<gene>
    <name evidence="2" type="ORF">GB881_08900</name>
</gene>
<dbReference type="EMBL" id="WHPC01000027">
    <property type="protein sequence ID" value="MPV37168.1"/>
    <property type="molecule type" value="Genomic_DNA"/>
</dbReference>
<proteinExistence type="predicted"/>
<reference evidence="2 3" key="1">
    <citation type="submission" date="2019-10" db="EMBL/GenBank/DDBJ databases">
        <title>Georgenia wutianyii sp. nov. and Georgenia yuyongxinii sp. nov. isolated from plateau pika (Ochotona curzoniae) in the Qinghai-Tibet plateau of China.</title>
        <authorList>
            <person name="Tian Z."/>
        </authorList>
    </citation>
    <scope>NUCLEOTIDE SEQUENCE [LARGE SCALE GENOMIC DNA]</scope>
    <source>
        <strain evidence="2 3">JCM 19765</strain>
    </source>
</reference>
<evidence type="ECO:0000259" key="1">
    <source>
        <dbReference type="Pfam" id="PF08818"/>
    </source>
</evidence>
<sequence length="119" mass="13336">MAHHESVDGYIATFPGDVQEVLQEVRRTIREVVPDGEETISYGIPTITVGGRYLVYFAGWKHHISLYPLPHGDEQLQRDLAPYMAGKGTAKFTLGEPVPYDLIERVTRRLADERNSGPA</sequence>
<dbReference type="SUPFAM" id="SSF159888">
    <property type="entry name" value="YdhG-like"/>
    <property type="match status" value="1"/>
</dbReference>
<protein>
    <recommendedName>
        <fullName evidence="1">YdhG-like domain-containing protein</fullName>
    </recommendedName>
</protein>
<dbReference type="AlphaFoldDB" id="A0A6N7EJE2"/>
<keyword evidence="3" id="KW-1185">Reference proteome</keyword>
<dbReference type="Pfam" id="PF08818">
    <property type="entry name" value="DUF1801"/>
    <property type="match status" value="1"/>
</dbReference>
<dbReference type="RefSeq" id="WP_152195913.1">
    <property type="nucleotide sequence ID" value="NZ_VUKD01000004.1"/>
</dbReference>
<organism evidence="2 3">
    <name type="scientific">Georgenia subflava</name>
    <dbReference type="NCBI Taxonomy" id="1622177"/>
    <lineage>
        <taxon>Bacteria</taxon>
        <taxon>Bacillati</taxon>
        <taxon>Actinomycetota</taxon>
        <taxon>Actinomycetes</taxon>
        <taxon>Micrococcales</taxon>
        <taxon>Bogoriellaceae</taxon>
        <taxon>Georgenia</taxon>
    </lineage>
</organism>
<evidence type="ECO:0000313" key="2">
    <source>
        <dbReference type="EMBL" id="MPV37168.1"/>
    </source>
</evidence>
<dbReference type="Proteomes" id="UP000437709">
    <property type="component" value="Unassembled WGS sequence"/>
</dbReference>
<evidence type="ECO:0000313" key="3">
    <source>
        <dbReference type="Proteomes" id="UP000437709"/>
    </source>
</evidence>